<dbReference type="Gene3D" id="1.10.10.10">
    <property type="entry name" value="Winged helix-like DNA-binding domain superfamily/Winged helix DNA-binding domain"/>
    <property type="match status" value="1"/>
</dbReference>
<gene>
    <name evidence="1" type="ORF">DEX24_11040</name>
</gene>
<comment type="caution">
    <text evidence="1">The sequence shown here is derived from an EMBL/GenBank/DDBJ whole genome shotgun (WGS) entry which is preliminary data.</text>
</comment>
<sequence>MVNSRFSVAIHILSLIATVKDTGLLTSDYIAGSVNTNPVVIRRISSMLKKSGLIKSSPGVAGYALTTEPQHINLLTVYKAVQPQGNLFAIHEQPNPECPVGKRIESTLDDVFSNVQTAMENELKCRTLQDILQHLDIK</sequence>
<reference evidence="1 2" key="1">
    <citation type="submission" date="2018-05" db="EMBL/GenBank/DDBJ databases">
        <title>Kurthia sibirica genome sequence.</title>
        <authorList>
            <person name="Maclea K.S."/>
            <person name="Goen A.E."/>
        </authorList>
    </citation>
    <scope>NUCLEOTIDE SEQUENCE [LARGE SCALE GENOMIC DNA]</scope>
    <source>
        <strain evidence="1 2">ATCC 49154</strain>
    </source>
</reference>
<dbReference type="Pfam" id="PF02082">
    <property type="entry name" value="Rrf2"/>
    <property type="match status" value="1"/>
</dbReference>
<accession>A0A2U3AKB2</accession>
<dbReference type="SUPFAM" id="SSF46785">
    <property type="entry name" value="Winged helix' DNA-binding domain"/>
    <property type="match status" value="1"/>
</dbReference>
<dbReference type="PANTHER" id="PTHR33221:SF15">
    <property type="entry name" value="HTH-TYPE TRANSCRIPTIONAL REGULATOR YWGB-RELATED"/>
    <property type="match status" value="1"/>
</dbReference>
<dbReference type="GO" id="GO:0005829">
    <property type="term" value="C:cytosol"/>
    <property type="evidence" value="ECO:0007669"/>
    <property type="project" value="TreeGrafter"/>
</dbReference>
<organism evidence="1 2">
    <name type="scientific">Kurthia sibirica</name>
    <dbReference type="NCBI Taxonomy" id="202750"/>
    <lineage>
        <taxon>Bacteria</taxon>
        <taxon>Bacillati</taxon>
        <taxon>Bacillota</taxon>
        <taxon>Bacilli</taxon>
        <taxon>Bacillales</taxon>
        <taxon>Caryophanaceae</taxon>
        <taxon>Kurthia</taxon>
    </lineage>
</organism>
<dbReference type="PROSITE" id="PS51197">
    <property type="entry name" value="HTH_RRF2_2"/>
    <property type="match status" value="1"/>
</dbReference>
<dbReference type="OrthoDB" id="213028at2"/>
<dbReference type="AlphaFoldDB" id="A0A2U3AKB2"/>
<dbReference type="InterPro" id="IPR000944">
    <property type="entry name" value="Tscrpt_reg_Rrf2"/>
</dbReference>
<dbReference type="EMBL" id="QFVR01000014">
    <property type="protein sequence ID" value="PWI24941.1"/>
    <property type="molecule type" value="Genomic_DNA"/>
</dbReference>
<keyword evidence="2" id="KW-1185">Reference proteome</keyword>
<evidence type="ECO:0000313" key="1">
    <source>
        <dbReference type="EMBL" id="PWI24941.1"/>
    </source>
</evidence>
<dbReference type="GO" id="GO:0003700">
    <property type="term" value="F:DNA-binding transcription factor activity"/>
    <property type="evidence" value="ECO:0007669"/>
    <property type="project" value="TreeGrafter"/>
</dbReference>
<dbReference type="RefSeq" id="WP_109306484.1">
    <property type="nucleotide sequence ID" value="NZ_BJUF01000005.1"/>
</dbReference>
<dbReference type="InterPro" id="IPR036390">
    <property type="entry name" value="WH_DNA-bd_sf"/>
</dbReference>
<dbReference type="FunFam" id="1.10.10.10:FF:000138">
    <property type="entry name" value="Rrf2 family transcriptional regulator"/>
    <property type="match status" value="1"/>
</dbReference>
<dbReference type="PANTHER" id="PTHR33221">
    <property type="entry name" value="WINGED HELIX-TURN-HELIX TRANSCRIPTIONAL REGULATOR, RRF2 FAMILY"/>
    <property type="match status" value="1"/>
</dbReference>
<proteinExistence type="predicted"/>
<dbReference type="Proteomes" id="UP000245938">
    <property type="component" value="Unassembled WGS sequence"/>
</dbReference>
<name>A0A2U3AKB2_9BACL</name>
<evidence type="ECO:0000313" key="2">
    <source>
        <dbReference type="Proteomes" id="UP000245938"/>
    </source>
</evidence>
<protein>
    <submittedName>
        <fullName evidence="1">Rrf2 family transcriptional regulator</fullName>
    </submittedName>
</protein>
<dbReference type="InterPro" id="IPR036388">
    <property type="entry name" value="WH-like_DNA-bd_sf"/>
</dbReference>